<dbReference type="OrthoDB" id="270173at2759"/>
<dbReference type="GO" id="GO:0000272">
    <property type="term" value="P:polysaccharide catabolic process"/>
    <property type="evidence" value="ECO:0007669"/>
    <property type="project" value="InterPro"/>
</dbReference>
<evidence type="ECO:0000256" key="2">
    <source>
        <dbReference type="ARBA" id="ARBA00022478"/>
    </source>
</evidence>
<keyword evidence="5" id="KW-0326">Glycosidase</keyword>
<dbReference type="PANTHER" id="PTHR11800:SF2">
    <property type="entry name" value="DNA-DIRECTED RNA POLYMERASE II SUBUNIT RPB3"/>
    <property type="match status" value="1"/>
</dbReference>
<keyword evidence="10" id="KW-1185">Reference proteome</keyword>
<evidence type="ECO:0000256" key="3">
    <source>
        <dbReference type="ARBA" id="ARBA00022801"/>
    </source>
</evidence>
<dbReference type="Pfam" id="PF01193">
    <property type="entry name" value="RNA_pol_L"/>
    <property type="match status" value="1"/>
</dbReference>
<evidence type="ECO:0000256" key="7">
    <source>
        <dbReference type="SAM" id="MobiDB-lite"/>
    </source>
</evidence>
<feature type="compositionally biased region" description="Polar residues" evidence="7">
    <location>
        <begin position="322"/>
        <end position="342"/>
    </location>
</feature>
<dbReference type="Gene3D" id="3.20.20.80">
    <property type="entry name" value="Glycosidases"/>
    <property type="match status" value="1"/>
</dbReference>
<feature type="region of interest" description="Disordered" evidence="7">
    <location>
        <begin position="1240"/>
        <end position="1273"/>
    </location>
</feature>
<dbReference type="STRING" id="1806994.A0A507C7H2"/>
<dbReference type="InterPro" id="IPR011262">
    <property type="entry name" value="DNA-dir_RNA_pol_insert"/>
</dbReference>
<dbReference type="InterPro" id="IPR050518">
    <property type="entry name" value="Rpo3/RPB3_RNA_Pol_subunit"/>
</dbReference>
<evidence type="ECO:0000313" key="10">
    <source>
        <dbReference type="Proteomes" id="UP000319731"/>
    </source>
</evidence>
<dbReference type="InterPro" id="IPR017853">
    <property type="entry name" value="GH"/>
</dbReference>
<dbReference type="InterPro" id="IPR001514">
    <property type="entry name" value="DNA-dir_RNA_pol_30-40kDasu_CS"/>
</dbReference>
<keyword evidence="4" id="KW-0804">Transcription</keyword>
<evidence type="ECO:0000313" key="9">
    <source>
        <dbReference type="EMBL" id="TPX35552.1"/>
    </source>
</evidence>
<dbReference type="Gene3D" id="3.30.1360.10">
    <property type="entry name" value="RNA polymerase, RBP11-like subunit"/>
    <property type="match status" value="1"/>
</dbReference>
<dbReference type="SMART" id="SM00662">
    <property type="entry name" value="RPOLD"/>
    <property type="match status" value="1"/>
</dbReference>
<dbReference type="GO" id="GO:0005665">
    <property type="term" value="C:RNA polymerase II, core complex"/>
    <property type="evidence" value="ECO:0007669"/>
    <property type="project" value="TreeGrafter"/>
</dbReference>
<dbReference type="SUPFAM" id="SSF51445">
    <property type="entry name" value="(Trans)glycosidases"/>
    <property type="match status" value="1"/>
</dbReference>
<dbReference type="InterPro" id="IPR022842">
    <property type="entry name" value="RNAP_Rpo3/Rpb3/RPAC1"/>
</dbReference>
<dbReference type="Proteomes" id="UP000319731">
    <property type="component" value="Unassembled WGS sequence"/>
</dbReference>
<dbReference type="InterPro" id="IPR011263">
    <property type="entry name" value="DNA-dir_RNA_pol_RpoA/D/Rpb3"/>
</dbReference>
<dbReference type="InterPro" id="IPR036643">
    <property type="entry name" value="RNApol_insert_sf"/>
</dbReference>
<feature type="region of interest" description="Disordered" evidence="7">
    <location>
        <begin position="318"/>
        <end position="342"/>
    </location>
</feature>
<protein>
    <submittedName>
        <fullName evidence="9">DNA-directed RNA polymerase</fullName>
    </submittedName>
</protein>
<dbReference type="SUPFAM" id="SSF55257">
    <property type="entry name" value="RBP11-like subunits of RNA polymerase"/>
    <property type="match status" value="1"/>
</dbReference>
<keyword evidence="3" id="KW-0378">Hydrolase</keyword>
<evidence type="ECO:0000256" key="5">
    <source>
        <dbReference type="ARBA" id="ARBA00023295"/>
    </source>
</evidence>
<evidence type="ECO:0000256" key="1">
    <source>
        <dbReference type="ARBA" id="ARBA00005641"/>
    </source>
</evidence>
<dbReference type="GO" id="GO:0003899">
    <property type="term" value="F:DNA-directed RNA polymerase activity"/>
    <property type="evidence" value="ECO:0007669"/>
    <property type="project" value="InterPro"/>
</dbReference>
<keyword evidence="2 9" id="KW-0240">DNA-directed RNA polymerase</keyword>
<proteinExistence type="inferred from homology"/>
<evidence type="ECO:0000256" key="6">
    <source>
        <dbReference type="ARBA" id="ARBA00025804"/>
    </source>
</evidence>
<comment type="similarity">
    <text evidence="1">Belongs to the glycosyl hydrolase 5 (cellulase A) family.</text>
</comment>
<evidence type="ECO:0000259" key="8">
    <source>
        <dbReference type="SMART" id="SM00662"/>
    </source>
</evidence>
<dbReference type="InterPro" id="IPR036603">
    <property type="entry name" value="RBP11-like"/>
</dbReference>
<feature type="domain" description="DNA-directed RNA polymerase RpoA/D/Rpb3-type" evidence="8">
    <location>
        <begin position="985"/>
        <end position="1234"/>
    </location>
</feature>
<dbReference type="AlphaFoldDB" id="A0A507C7H2"/>
<feature type="compositionally biased region" description="Basic and acidic residues" evidence="7">
    <location>
        <begin position="1084"/>
        <end position="1095"/>
    </location>
</feature>
<reference evidence="9 10" key="1">
    <citation type="journal article" date="2019" name="Sci. Rep.">
        <title>Comparative genomics of chytrid fungi reveal insights into the obligate biotrophic and pathogenic lifestyle of Synchytrium endobioticum.</title>
        <authorList>
            <person name="van de Vossenberg B.T.L.H."/>
            <person name="Warris S."/>
            <person name="Nguyen H.D.T."/>
            <person name="van Gent-Pelzer M.P.E."/>
            <person name="Joly D.L."/>
            <person name="van de Geest H.C."/>
            <person name="Bonants P.J.M."/>
            <person name="Smith D.S."/>
            <person name="Levesque C.A."/>
            <person name="van der Lee T.A.J."/>
        </authorList>
    </citation>
    <scope>NUCLEOTIDE SEQUENCE [LARGE SCALE GENOMIC DNA]</scope>
    <source>
        <strain evidence="9 10">JEL517</strain>
    </source>
</reference>
<dbReference type="RefSeq" id="XP_031026025.1">
    <property type="nucleotide sequence ID" value="XM_031167977.1"/>
</dbReference>
<dbReference type="GO" id="GO:0004553">
    <property type="term" value="F:hydrolase activity, hydrolyzing O-glycosyl compounds"/>
    <property type="evidence" value="ECO:0007669"/>
    <property type="project" value="InterPro"/>
</dbReference>
<accession>A0A507C7H2</accession>
<gene>
    <name evidence="9" type="ORF">SmJEL517_g02049</name>
</gene>
<evidence type="ECO:0000256" key="4">
    <source>
        <dbReference type="ARBA" id="ARBA00023163"/>
    </source>
</evidence>
<dbReference type="CDD" id="cd07031">
    <property type="entry name" value="RNAP_II_RPB3"/>
    <property type="match status" value="1"/>
</dbReference>
<comment type="similarity">
    <text evidence="6">Belongs to the archaeal Rpo3/eukaryotic RPB3 RNA polymerase subunit family.</text>
</comment>
<dbReference type="GeneID" id="42003274"/>
<dbReference type="PANTHER" id="PTHR11800">
    <property type="entry name" value="DNA-DIRECTED RNA POLYMERASE"/>
    <property type="match status" value="1"/>
</dbReference>
<dbReference type="GO" id="GO:0006366">
    <property type="term" value="P:transcription by RNA polymerase II"/>
    <property type="evidence" value="ECO:0007669"/>
    <property type="project" value="TreeGrafter"/>
</dbReference>
<dbReference type="InterPro" id="IPR001547">
    <property type="entry name" value="Glyco_hydro_5"/>
</dbReference>
<dbReference type="GO" id="GO:0046983">
    <property type="term" value="F:protein dimerization activity"/>
    <property type="evidence" value="ECO:0007669"/>
    <property type="project" value="InterPro"/>
</dbReference>
<dbReference type="Pfam" id="PF26410">
    <property type="entry name" value="GH5_mannosidase"/>
    <property type="match status" value="1"/>
</dbReference>
<name>A0A507C7H2_9FUNG</name>
<dbReference type="EMBL" id="QEAO01000008">
    <property type="protein sequence ID" value="TPX35552.1"/>
    <property type="molecule type" value="Genomic_DNA"/>
</dbReference>
<sequence length="1273" mass="136383">MNCELKFNVKFTSFIVHTVGVDQPTRGVQLAASPAMEYAKIVVAASPVQASPVKASPVLASPVKPSPVLPSPVKASSAPVIKLTTNSQCGASVSAKCDVAGTYPCCSDGLCGNIGPAASPVVVKAAVVQPSAAPSVAPSPVKASPGASAKPAVSVQPSPTYPCGSQQNVLYFGVCYKPGDVNTIGWTWTTSGWTCNAPSCPIPDGNLGGYCFSSGMSAANYSCSNGVLTNVTTSNRLVAAATTTVSSAALSPAPLTTTVILSSIIPSTLPSSTVIPSIFASAAPSKTIISSVLPSAAPSTTIIPSALASTALSTTLDPSLDPSKQITPSEGPTTTMTPSAEASSFVLSSPTTTAQSPAFSTFITPSVTIAAKIIAPSAAPSAAPSPVCGSVNNVLYNGVCYSPGQVNTFGWTWSLQGWQCPTPKCPVPSGQYQGYCIASGSTQYTNYICSNGVFSLTPLKTYTPACANICGCRTISPGANWVYRDTTIDGTKLFKNGQPFRFVSVNYQDIVQSVDVYSTNGGGYCQGEGPAAYMGWPDAWEVEDGIATVAGFGGAVIRAYTFSIWDPNNGGCNGAQNDYFAYKAPGLYSETYFQSMDRAIALASKYGVHLIFPIIDYWWWRGGMRAFASHRVANANRVDFYTNRQVIQDFEDFLYYILHRVNTVTGVAYKDDPTILAWELLNEGGGWSDVYDPTWAQTIAQFIKTIDPNHLIMDGSYNNGGYYGGSTKWEYLKVQGVLSNPCIDIMSNHYYAVQSQSDFPARIAQDVAYTKSVNKPLIVDEWAIWTGSVTSSWISTFLTSVQNTPGVAGVLLWSLVSHHVSGGWYQHYEYPSPFTDYHFPGFTSSISTFDEGFVCSNIMQYAASIMGKTLSLPLPSAPGIISGITSKTLRWQGSVLAQYYKVFSAPPSNVTSWTLIGKNVVDTLPPGSTLFTDPVSCPAGQTRLYKFQGCNTGGCGANSTVITAKLGSRPQVEIREIVDTDTDNSIRFVLSKTDLALANAIRRTCIAEVSTIAIDLVNFIVNTTVLSDEFIAHRLGMIPLNSESVHELKPNRDCGCDGYCNQCSITLTLNVSFNTGDKDTMIVTSDDLRTGDPKGRGAPSKRAGEDPISIVKLKKGQQIWLTCIARKGIGKEHSKWSPCGAVSFDYDPWNKLRHSVYWYEESPEVDWPAPDPDRFPNAPHFEERKPQPDEPFDYNATANKFYMTVESTGAIPPERIVIDALKGLADKLDDLKLAVDRVGNRQGEGEGGEGMQTEADYAYHPPPPTTPRFYTNM</sequence>
<dbReference type="SUPFAM" id="SSF56553">
    <property type="entry name" value="Insert subdomain of RNA polymerase alpha subunit"/>
    <property type="match status" value="1"/>
</dbReference>
<dbReference type="HAMAP" id="MF_00320">
    <property type="entry name" value="RNApol_arch_Rpo3"/>
    <property type="match status" value="1"/>
</dbReference>
<feature type="region of interest" description="Disordered" evidence="7">
    <location>
        <begin position="1084"/>
        <end position="1104"/>
    </location>
</feature>
<dbReference type="PROSITE" id="PS00446">
    <property type="entry name" value="RNA_POL_D_30KD"/>
    <property type="match status" value="1"/>
</dbReference>
<dbReference type="GO" id="GO:0003677">
    <property type="term" value="F:DNA binding"/>
    <property type="evidence" value="ECO:0007669"/>
    <property type="project" value="InterPro"/>
</dbReference>
<dbReference type="Gene3D" id="2.170.120.12">
    <property type="entry name" value="DNA-directed RNA polymerase, insert domain"/>
    <property type="match status" value="1"/>
</dbReference>
<organism evidence="9 10">
    <name type="scientific">Synchytrium microbalum</name>
    <dbReference type="NCBI Taxonomy" id="1806994"/>
    <lineage>
        <taxon>Eukaryota</taxon>
        <taxon>Fungi</taxon>
        <taxon>Fungi incertae sedis</taxon>
        <taxon>Chytridiomycota</taxon>
        <taxon>Chytridiomycota incertae sedis</taxon>
        <taxon>Chytridiomycetes</taxon>
        <taxon>Synchytriales</taxon>
        <taxon>Synchytriaceae</taxon>
        <taxon>Synchytrium</taxon>
    </lineage>
</organism>
<dbReference type="Pfam" id="PF01000">
    <property type="entry name" value="RNA_pol_A_bac"/>
    <property type="match status" value="1"/>
</dbReference>
<comment type="caution">
    <text evidence="9">The sequence shown here is derived from an EMBL/GenBank/DDBJ whole genome shotgun (WGS) entry which is preliminary data.</text>
</comment>